<evidence type="ECO:0000313" key="1">
    <source>
        <dbReference type="EMBL" id="CAF0912110.1"/>
    </source>
</evidence>
<dbReference type="AlphaFoldDB" id="A0A814I948"/>
<dbReference type="EMBL" id="CAJOBA010003731">
    <property type="protein sequence ID" value="CAF3691049.1"/>
    <property type="molecule type" value="Genomic_DNA"/>
</dbReference>
<gene>
    <name evidence="2" type="ORF">GPM918_LOCUS14746</name>
    <name evidence="1" type="ORF">OVA965_LOCUS10177</name>
    <name evidence="4" type="ORF">SRO942_LOCUS14746</name>
    <name evidence="3" type="ORF">TMI583_LOCUS10173</name>
</gene>
<dbReference type="OrthoDB" id="9989223at2759"/>
<dbReference type="Gene3D" id="2.160.20.80">
    <property type="entry name" value="E3 ubiquitin-protein ligase SopA"/>
    <property type="match status" value="1"/>
</dbReference>
<dbReference type="EMBL" id="CAJOBC010003598">
    <property type="protein sequence ID" value="CAF3791802.1"/>
    <property type="molecule type" value="Genomic_DNA"/>
</dbReference>
<evidence type="ECO:0008006" key="6">
    <source>
        <dbReference type="Google" id="ProtNLM"/>
    </source>
</evidence>
<keyword evidence="5" id="KW-1185">Reference proteome</keyword>
<organism evidence="2 5">
    <name type="scientific">Didymodactylos carnosus</name>
    <dbReference type="NCBI Taxonomy" id="1234261"/>
    <lineage>
        <taxon>Eukaryota</taxon>
        <taxon>Metazoa</taxon>
        <taxon>Spiralia</taxon>
        <taxon>Gnathifera</taxon>
        <taxon>Rotifera</taxon>
        <taxon>Eurotatoria</taxon>
        <taxon>Bdelloidea</taxon>
        <taxon>Philodinida</taxon>
        <taxon>Philodinidae</taxon>
        <taxon>Didymodactylos</taxon>
    </lineage>
</organism>
<dbReference type="Proteomes" id="UP000663829">
    <property type="component" value="Unassembled WGS sequence"/>
</dbReference>
<reference evidence="2" key="1">
    <citation type="submission" date="2021-02" db="EMBL/GenBank/DDBJ databases">
        <authorList>
            <person name="Nowell W R."/>
        </authorList>
    </citation>
    <scope>NUCLEOTIDE SEQUENCE</scope>
</reference>
<accession>A0A814I948</accession>
<dbReference type="EMBL" id="CAJNOK010003730">
    <property type="protein sequence ID" value="CAF0912110.1"/>
    <property type="molecule type" value="Genomic_DNA"/>
</dbReference>
<dbReference type="Proteomes" id="UP000677228">
    <property type="component" value="Unassembled WGS sequence"/>
</dbReference>
<dbReference type="Pfam" id="PF00805">
    <property type="entry name" value="Pentapeptide"/>
    <property type="match status" value="1"/>
</dbReference>
<proteinExistence type="predicted"/>
<dbReference type="Proteomes" id="UP000681722">
    <property type="component" value="Unassembled WGS sequence"/>
</dbReference>
<evidence type="ECO:0000313" key="2">
    <source>
        <dbReference type="EMBL" id="CAF1020382.1"/>
    </source>
</evidence>
<comment type="caution">
    <text evidence="2">The sequence shown here is derived from an EMBL/GenBank/DDBJ whole genome shotgun (WGS) entry which is preliminary data.</text>
</comment>
<dbReference type="Proteomes" id="UP000682733">
    <property type="component" value="Unassembled WGS sequence"/>
</dbReference>
<evidence type="ECO:0000313" key="3">
    <source>
        <dbReference type="EMBL" id="CAF3691049.1"/>
    </source>
</evidence>
<protein>
    <recommendedName>
        <fullName evidence="6">Pentapeptide repeat-containing protein</fullName>
    </recommendedName>
</protein>
<dbReference type="InterPro" id="IPR001646">
    <property type="entry name" value="5peptide_repeat"/>
</dbReference>
<dbReference type="SUPFAM" id="SSF141571">
    <property type="entry name" value="Pentapeptide repeat-like"/>
    <property type="match status" value="1"/>
</dbReference>
<name>A0A814I948_9BILA</name>
<evidence type="ECO:0000313" key="4">
    <source>
        <dbReference type="EMBL" id="CAF3791802.1"/>
    </source>
</evidence>
<evidence type="ECO:0000313" key="5">
    <source>
        <dbReference type="Proteomes" id="UP000663829"/>
    </source>
</evidence>
<sequence length="148" mass="16952">MSELLLSSSQSLIVEMRNLISRAKTLAAVRQLEPTRNRYILQFLYESKLINYLQSPVDLSDGNFSNIDMSGKMSFHNATLANGVHLINSSFMYRDLDFVDFHRPNLININFKFSSLSRINFQQTALQQADFSSATFKVQVDFNQSNLT</sequence>
<dbReference type="EMBL" id="CAJNOQ010003598">
    <property type="protein sequence ID" value="CAF1020382.1"/>
    <property type="molecule type" value="Genomic_DNA"/>
</dbReference>